<protein>
    <submittedName>
        <fullName evidence="2">Transcriptional regulator</fullName>
    </submittedName>
</protein>
<evidence type="ECO:0000313" key="2">
    <source>
        <dbReference type="WBParaSite" id="Hba_11924"/>
    </source>
</evidence>
<accession>A0A1I7X3H5</accession>
<keyword evidence="1" id="KW-1185">Reference proteome</keyword>
<evidence type="ECO:0000313" key="1">
    <source>
        <dbReference type="Proteomes" id="UP000095283"/>
    </source>
</evidence>
<dbReference type="Proteomes" id="UP000095283">
    <property type="component" value="Unplaced"/>
</dbReference>
<sequence length="32" mass="3572">MVNDAIEKISKVDEHIGVRVVTSVTHLIINIK</sequence>
<dbReference type="WBParaSite" id="Hba_11924">
    <property type="protein sequence ID" value="Hba_11924"/>
    <property type="gene ID" value="Hba_11924"/>
</dbReference>
<reference evidence="2" key="1">
    <citation type="submission" date="2016-11" db="UniProtKB">
        <authorList>
            <consortium name="WormBaseParasite"/>
        </authorList>
    </citation>
    <scope>IDENTIFICATION</scope>
</reference>
<organism evidence="1 2">
    <name type="scientific">Heterorhabditis bacteriophora</name>
    <name type="common">Entomopathogenic nematode worm</name>
    <dbReference type="NCBI Taxonomy" id="37862"/>
    <lineage>
        <taxon>Eukaryota</taxon>
        <taxon>Metazoa</taxon>
        <taxon>Ecdysozoa</taxon>
        <taxon>Nematoda</taxon>
        <taxon>Chromadorea</taxon>
        <taxon>Rhabditida</taxon>
        <taxon>Rhabditina</taxon>
        <taxon>Rhabditomorpha</taxon>
        <taxon>Strongyloidea</taxon>
        <taxon>Heterorhabditidae</taxon>
        <taxon>Heterorhabditis</taxon>
    </lineage>
</organism>
<name>A0A1I7X3H5_HETBA</name>
<dbReference type="AlphaFoldDB" id="A0A1I7X3H5"/>
<proteinExistence type="predicted"/>